<dbReference type="GO" id="GO:0006886">
    <property type="term" value="P:intracellular protein transport"/>
    <property type="evidence" value="ECO:0007669"/>
    <property type="project" value="InterPro"/>
</dbReference>
<dbReference type="EMBL" id="GBEZ01008435">
    <property type="protein sequence ID" value="JAC77104.1"/>
    <property type="molecule type" value="Transcribed_RNA"/>
</dbReference>
<dbReference type="PANTHER" id="PTHR13302:SF8">
    <property type="entry name" value="CONSERVED OLIGOMERIC GOLGI COMPLEX SUBUNIT 3"/>
    <property type="match status" value="1"/>
</dbReference>
<keyword evidence="5" id="KW-0653">Protein transport</keyword>
<accession>A0A061S2B9</accession>
<dbReference type="InterPro" id="IPR048320">
    <property type="entry name" value="COG3_N"/>
</dbReference>
<dbReference type="GO" id="GO:0000139">
    <property type="term" value="C:Golgi membrane"/>
    <property type="evidence" value="ECO:0007669"/>
    <property type="project" value="UniProtKB-SubCell"/>
</dbReference>
<comment type="similarity">
    <text evidence="2">Belongs to the COG3 family.</text>
</comment>
<sequence>MTAATAGAEMPQQTGAVAQSTPTQPKKQPLTGPATRSYNLAEEWDRTAGLSDSDNAVLDKLAQTCSCRPYPPQIIDTSGTKSAAGTTTTEKLSAVKETPDETGRSPGSNAALDKAILENSHQFYLWHGELEAARRSETEEKYRKYGEVLESHLSTCSGLLSQVDETLSMFERLQEQHKAVDQKTRTIHDSCEKLVEEKDHLVRFAEALRTKLAYFDELETIAAKFHSASLSVEGPHFLPMLKRLDECITFVSSNPQYAESATYQAKFRQLQSRALATIRSRVKSVLDKASAQVTKAIKGGHAAKESAEEIGEAADGDLSHSLSDGAETAVLYVRFRAAAEPSLKGLLAEIESRGTRPEYTRLATELQTLFCETRLHLVGQVVENRITQLSGLPIQALARNGCAYLMQVCHLEHQLFEHFFPAAAAEPGAMRPLVEPMCNILYDVLRPICIAMSDIDQLCEVVDIMRHEILQEQLGRRGNAVAPVRPIIQRALQDAQERLTFRAQAYLKDSVASYFPTSSDTDYPGRLVAAAQARSPEDGAAQNQIPEVVEAQAQAGGSPEKDSSLASMDPYSLWYPPLQRSLLLLSKVYRCLPKSIFGGLAHEAVASTTASIKQASQMVARRSGPTDGQLYMIKHLLILREQIAPFEAEFAVSEKDLDFGHMRDQLRRIMAGESSLFVFSSSNAMLQLVGNGVRVMESTVDSKKDLEKLLKATCESFIMSITKLIVEPMLSFITKVTAVKVSTSASRPIREHAFASPGKLNEMIGKVNHALDNALPKAVDKMKLYLNNASTHAILFKPIKSNIAEAHGQIAALLESEYNASEAESCGLRAPEELSAHLDELC</sequence>
<dbReference type="GO" id="GO:0005801">
    <property type="term" value="C:cis-Golgi network"/>
    <property type="evidence" value="ECO:0007669"/>
    <property type="project" value="InterPro"/>
</dbReference>
<feature type="compositionally biased region" description="Polar residues" evidence="9">
    <location>
        <begin position="11"/>
        <end position="26"/>
    </location>
</feature>
<evidence type="ECO:0000313" key="12">
    <source>
        <dbReference type="EMBL" id="JAC77104.1"/>
    </source>
</evidence>
<dbReference type="Pfam" id="PF20671">
    <property type="entry name" value="COG3_C"/>
    <property type="match status" value="1"/>
</dbReference>
<dbReference type="InterPro" id="IPR048685">
    <property type="entry name" value="COG3_C"/>
</dbReference>
<dbReference type="InterPro" id="IPR007265">
    <property type="entry name" value="COG_su3"/>
</dbReference>
<protein>
    <recommendedName>
        <fullName evidence="3">Conserved oligomeric Golgi complex subunit 3</fullName>
    </recommendedName>
    <alternativeName>
        <fullName evidence="8">Component of oligomeric Golgi complex 3</fullName>
    </alternativeName>
</protein>
<feature type="compositionally biased region" description="Low complexity" evidence="9">
    <location>
        <begin position="77"/>
        <end position="91"/>
    </location>
</feature>
<keyword evidence="7" id="KW-0472">Membrane</keyword>
<dbReference type="AlphaFoldDB" id="A0A061S2B9"/>
<comment type="subcellular location">
    <subcellularLocation>
        <location evidence="1">Golgi apparatus membrane</location>
        <topology evidence="1">Peripheral membrane protein</topology>
    </subcellularLocation>
</comment>
<feature type="region of interest" description="Disordered" evidence="9">
    <location>
        <begin position="73"/>
        <end position="107"/>
    </location>
</feature>
<proteinExistence type="inferred from homology"/>
<evidence type="ECO:0000256" key="7">
    <source>
        <dbReference type="ARBA" id="ARBA00023136"/>
    </source>
</evidence>
<evidence type="ECO:0000256" key="5">
    <source>
        <dbReference type="ARBA" id="ARBA00022927"/>
    </source>
</evidence>
<evidence type="ECO:0000256" key="6">
    <source>
        <dbReference type="ARBA" id="ARBA00023034"/>
    </source>
</evidence>
<reference evidence="12" key="1">
    <citation type="submission" date="2014-05" db="EMBL/GenBank/DDBJ databases">
        <title>The transcriptome of the halophilic microalga Tetraselmis sp. GSL018 isolated from the Great Salt Lake, Utah.</title>
        <authorList>
            <person name="Jinkerson R.E."/>
            <person name="D'Adamo S."/>
            <person name="Posewitz M.C."/>
        </authorList>
    </citation>
    <scope>NUCLEOTIDE SEQUENCE</scope>
    <source>
        <strain evidence="12">GSL018</strain>
    </source>
</reference>
<feature type="domain" description="Conserved oligomeric Golgi complex subunit 3 N-terminal" evidence="10">
    <location>
        <begin position="145"/>
        <end position="287"/>
    </location>
</feature>
<name>A0A061S2B9_9CHLO</name>
<organism evidence="12">
    <name type="scientific">Tetraselmis sp. GSL018</name>
    <dbReference type="NCBI Taxonomy" id="582737"/>
    <lineage>
        <taxon>Eukaryota</taxon>
        <taxon>Viridiplantae</taxon>
        <taxon>Chlorophyta</taxon>
        <taxon>core chlorophytes</taxon>
        <taxon>Chlorodendrophyceae</taxon>
        <taxon>Chlorodendrales</taxon>
        <taxon>Chlorodendraceae</taxon>
        <taxon>Tetraselmis</taxon>
    </lineage>
</organism>
<dbReference type="GO" id="GO:0006891">
    <property type="term" value="P:intra-Golgi vesicle-mediated transport"/>
    <property type="evidence" value="ECO:0007669"/>
    <property type="project" value="TreeGrafter"/>
</dbReference>
<dbReference type="PANTHER" id="PTHR13302">
    <property type="entry name" value="CONSERVED OLIGOMERIC GOLGI COMPLEX COMPONENT 3"/>
    <property type="match status" value="1"/>
</dbReference>
<dbReference type="GO" id="GO:0017119">
    <property type="term" value="C:Golgi transport complex"/>
    <property type="evidence" value="ECO:0007669"/>
    <property type="project" value="TreeGrafter"/>
</dbReference>
<dbReference type="EMBL" id="GBEZ01007480">
    <property type="protein sequence ID" value="JAC77986.1"/>
    <property type="molecule type" value="Transcribed_RNA"/>
</dbReference>
<keyword evidence="6" id="KW-0333">Golgi apparatus</keyword>
<evidence type="ECO:0000259" key="11">
    <source>
        <dbReference type="Pfam" id="PF20671"/>
    </source>
</evidence>
<keyword evidence="4" id="KW-0813">Transport</keyword>
<evidence type="ECO:0000256" key="1">
    <source>
        <dbReference type="ARBA" id="ARBA00004395"/>
    </source>
</evidence>
<dbReference type="Pfam" id="PF04136">
    <property type="entry name" value="COG3_N"/>
    <property type="match status" value="1"/>
</dbReference>
<evidence type="ECO:0000313" key="13">
    <source>
        <dbReference type="EMBL" id="JAC77986.1"/>
    </source>
</evidence>
<evidence type="ECO:0000259" key="10">
    <source>
        <dbReference type="Pfam" id="PF04136"/>
    </source>
</evidence>
<evidence type="ECO:0000256" key="2">
    <source>
        <dbReference type="ARBA" id="ARBA00009936"/>
    </source>
</evidence>
<dbReference type="GO" id="GO:0007030">
    <property type="term" value="P:Golgi organization"/>
    <property type="evidence" value="ECO:0007669"/>
    <property type="project" value="TreeGrafter"/>
</dbReference>
<evidence type="ECO:0000256" key="8">
    <source>
        <dbReference type="ARBA" id="ARBA00031339"/>
    </source>
</evidence>
<evidence type="ECO:0000256" key="3">
    <source>
        <dbReference type="ARBA" id="ARBA00020976"/>
    </source>
</evidence>
<feature type="compositionally biased region" description="Basic and acidic residues" evidence="9">
    <location>
        <begin position="93"/>
        <end position="103"/>
    </location>
</feature>
<feature type="region of interest" description="Disordered" evidence="9">
    <location>
        <begin position="1"/>
        <end position="40"/>
    </location>
</feature>
<gene>
    <name evidence="13" type="ORF">TSPGSL018_16318</name>
    <name evidence="12" type="ORF">TSPGSL018_18502</name>
</gene>
<feature type="domain" description="Conserved oligomeric Golgi complex subunit 3 C-terminal" evidence="11">
    <location>
        <begin position="329"/>
        <end position="662"/>
    </location>
</feature>
<evidence type="ECO:0000256" key="4">
    <source>
        <dbReference type="ARBA" id="ARBA00022448"/>
    </source>
</evidence>
<evidence type="ECO:0000256" key="9">
    <source>
        <dbReference type="SAM" id="MobiDB-lite"/>
    </source>
</evidence>